<dbReference type="Pfam" id="PF13439">
    <property type="entry name" value="Glyco_transf_4"/>
    <property type="match status" value="1"/>
</dbReference>
<name>A0A1F5FGH5_9BACT</name>
<organism evidence="3 4">
    <name type="scientific">Candidatus Collierbacteria bacterium RIFOXYB1_FULL_49_13</name>
    <dbReference type="NCBI Taxonomy" id="1817728"/>
    <lineage>
        <taxon>Bacteria</taxon>
        <taxon>Candidatus Collieribacteriota</taxon>
    </lineage>
</organism>
<feature type="domain" description="Glycosyltransferase subfamily 4-like N-terminal" evidence="2">
    <location>
        <begin position="23"/>
        <end position="169"/>
    </location>
</feature>
<dbReference type="Proteomes" id="UP000176682">
    <property type="component" value="Unassembled WGS sequence"/>
</dbReference>
<dbReference type="Pfam" id="PF00534">
    <property type="entry name" value="Glycos_transf_1"/>
    <property type="match status" value="1"/>
</dbReference>
<dbReference type="InterPro" id="IPR001296">
    <property type="entry name" value="Glyco_trans_1"/>
</dbReference>
<dbReference type="InterPro" id="IPR028098">
    <property type="entry name" value="Glyco_trans_4-like_N"/>
</dbReference>
<evidence type="ECO:0008006" key="5">
    <source>
        <dbReference type="Google" id="ProtNLM"/>
    </source>
</evidence>
<dbReference type="SUPFAM" id="SSF53756">
    <property type="entry name" value="UDP-Glycosyltransferase/glycogen phosphorylase"/>
    <property type="match status" value="1"/>
</dbReference>
<dbReference type="CDD" id="cd03801">
    <property type="entry name" value="GT4_PimA-like"/>
    <property type="match status" value="1"/>
</dbReference>
<evidence type="ECO:0000313" key="3">
    <source>
        <dbReference type="EMBL" id="OGD78647.1"/>
    </source>
</evidence>
<evidence type="ECO:0000259" key="2">
    <source>
        <dbReference type="Pfam" id="PF13439"/>
    </source>
</evidence>
<evidence type="ECO:0000313" key="4">
    <source>
        <dbReference type="Proteomes" id="UP000176682"/>
    </source>
</evidence>
<evidence type="ECO:0000259" key="1">
    <source>
        <dbReference type="Pfam" id="PF00534"/>
    </source>
</evidence>
<dbReference type="PANTHER" id="PTHR12526">
    <property type="entry name" value="GLYCOSYLTRANSFERASE"/>
    <property type="match status" value="1"/>
</dbReference>
<sequence length="373" mass="42055">MGIIQTMRSICYTHKDIADVGRGGLSTLFKTLATGLAKNGWWVHCITSQKLDIPGVISHYIDPTRDPYEYSRRVAQVVTHIEPDIAECSNWRFELLTYARNKRNDKTKIVVRCDPSATTLFPSAKEFESGEIAMCNIADKLVAVSKFAAKDISSKYSIGKIQVIYNGVESVDLAGVDKQYIDSGKIIDSTCNEIIEFNHYKMEQLMGNGVNVFWMGKTTRMKGFDLLERVVSSSPASIRFIICLGHSIPEVVWNDKTRENCIFVQDLEKDDLYNIWSSCNLYLSTSRVEGFGLSVMESLMLNVPAILNDGCEVYHEFLPNRNLKLCDIQNVTTLISMMEQCKNVARNTDGVPSKFTSDTMIKKSIKIYNQLLA</sequence>
<dbReference type="AlphaFoldDB" id="A0A1F5FGH5"/>
<dbReference type="EMBL" id="MFAM01000039">
    <property type="protein sequence ID" value="OGD78647.1"/>
    <property type="molecule type" value="Genomic_DNA"/>
</dbReference>
<dbReference type="Gene3D" id="3.40.50.2000">
    <property type="entry name" value="Glycogen Phosphorylase B"/>
    <property type="match status" value="2"/>
</dbReference>
<feature type="domain" description="Glycosyl transferase family 1" evidence="1">
    <location>
        <begin position="215"/>
        <end position="317"/>
    </location>
</feature>
<reference evidence="3 4" key="1">
    <citation type="journal article" date="2016" name="Nat. Commun.">
        <title>Thousands of microbial genomes shed light on interconnected biogeochemical processes in an aquifer system.</title>
        <authorList>
            <person name="Anantharaman K."/>
            <person name="Brown C.T."/>
            <person name="Hug L.A."/>
            <person name="Sharon I."/>
            <person name="Castelle C.J."/>
            <person name="Probst A.J."/>
            <person name="Thomas B.C."/>
            <person name="Singh A."/>
            <person name="Wilkins M.J."/>
            <person name="Karaoz U."/>
            <person name="Brodie E.L."/>
            <person name="Williams K.H."/>
            <person name="Hubbard S.S."/>
            <person name="Banfield J.F."/>
        </authorList>
    </citation>
    <scope>NUCLEOTIDE SEQUENCE [LARGE SCALE GENOMIC DNA]</scope>
</reference>
<proteinExistence type="predicted"/>
<comment type="caution">
    <text evidence="3">The sequence shown here is derived from an EMBL/GenBank/DDBJ whole genome shotgun (WGS) entry which is preliminary data.</text>
</comment>
<accession>A0A1F5FGH5</accession>
<dbReference type="PANTHER" id="PTHR12526:SF630">
    <property type="entry name" value="GLYCOSYLTRANSFERASE"/>
    <property type="match status" value="1"/>
</dbReference>
<protein>
    <recommendedName>
        <fullName evidence="5">Glycosyl transferase family 1 domain-containing protein</fullName>
    </recommendedName>
</protein>
<gene>
    <name evidence="3" type="ORF">A2368_01915</name>
</gene>
<dbReference type="GO" id="GO:0016757">
    <property type="term" value="F:glycosyltransferase activity"/>
    <property type="evidence" value="ECO:0007669"/>
    <property type="project" value="InterPro"/>
</dbReference>